<evidence type="ECO:0000313" key="2">
    <source>
        <dbReference type="Proteomes" id="UP000603640"/>
    </source>
</evidence>
<dbReference type="RefSeq" id="WP_187065880.1">
    <property type="nucleotide sequence ID" value="NZ_JACRVF010000001.1"/>
</dbReference>
<reference evidence="1" key="1">
    <citation type="submission" date="2020-08" db="EMBL/GenBank/DDBJ databases">
        <title>Pontibacter sp. SD6 16S ribosomal RNA gene Genome sequencing and assembly.</title>
        <authorList>
            <person name="Kang M."/>
        </authorList>
    </citation>
    <scope>NUCLEOTIDE SEQUENCE</scope>
    <source>
        <strain evidence="1">SD6</strain>
    </source>
</reference>
<dbReference type="Proteomes" id="UP000603640">
    <property type="component" value="Unassembled WGS sequence"/>
</dbReference>
<protein>
    <submittedName>
        <fullName evidence="1">Uncharacterized protein</fullName>
    </submittedName>
</protein>
<organism evidence="1 2">
    <name type="scientific">Pontibacter cellulosilyticus</name>
    <dbReference type="NCBI Taxonomy" id="1720253"/>
    <lineage>
        <taxon>Bacteria</taxon>
        <taxon>Pseudomonadati</taxon>
        <taxon>Bacteroidota</taxon>
        <taxon>Cytophagia</taxon>
        <taxon>Cytophagales</taxon>
        <taxon>Hymenobacteraceae</taxon>
        <taxon>Pontibacter</taxon>
    </lineage>
</organism>
<evidence type="ECO:0000313" key="1">
    <source>
        <dbReference type="EMBL" id="MBC5991906.1"/>
    </source>
</evidence>
<dbReference type="EMBL" id="JACRVF010000001">
    <property type="protein sequence ID" value="MBC5991906.1"/>
    <property type="molecule type" value="Genomic_DNA"/>
</dbReference>
<comment type="caution">
    <text evidence="1">The sequence shown here is derived from an EMBL/GenBank/DDBJ whole genome shotgun (WGS) entry which is preliminary data.</text>
</comment>
<accession>A0A923N5L7</accession>
<proteinExistence type="predicted"/>
<gene>
    <name evidence="1" type="ORF">H8S84_03550</name>
</gene>
<dbReference type="AlphaFoldDB" id="A0A923N5L7"/>
<name>A0A923N5L7_9BACT</name>
<keyword evidence="2" id="KW-1185">Reference proteome</keyword>
<sequence>MKTISLNQYNSTFRIEGDEDTRSLTIASVTVNNATDNGAVLKLTVLDEKDIPIYNKLLKPEEVEEKDLIKVGERFVFYDHLSVRVEGEQPGTAFSVIVHYK</sequence>